<reference evidence="1 2" key="1">
    <citation type="submission" date="2017-03" db="EMBL/GenBank/DDBJ databases">
        <authorList>
            <person name="Afonso C.L."/>
            <person name="Miller P.J."/>
            <person name="Scott M.A."/>
            <person name="Spackman E."/>
            <person name="Goraichik I."/>
            <person name="Dimitrov K.M."/>
            <person name="Suarez D.L."/>
            <person name="Swayne D.E."/>
        </authorList>
    </citation>
    <scope>NUCLEOTIDE SEQUENCE [LARGE SCALE GENOMIC DNA]</scope>
    <source>
        <strain evidence="1">PRJEB14757</strain>
    </source>
</reference>
<dbReference type="AlphaFoldDB" id="A0A1W1HJC9"/>
<keyword evidence="2" id="KW-1185">Reference proteome</keyword>
<dbReference type="EMBL" id="FWEV01000320">
    <property type="protein sequence ID" value="SLM32515.1"/>
    <property type="molecule type" value="Genomic_DNA"/>
</dbReference>
<gene>
    <name evidence="1" type="ORF">MTBBW1_750036</name>
</gene>
<proteinExistence type="predicted"/>
<dbReference type="Proteomes" id="UP000191931">
    <property type="component" value="Unassembled WGS sequence"/>
</dbReference>
<name>A0A1W1HJC9_9BACT</name>
<accession>A0A1W1HJC9</accession>
<evidence type="ECO:0000313" key="1">
    <source>
        <dbReference type="EMBL" id="SLM32515.1"/>
    </source>
</evidence>
<evidence type="ECO:0000313" key="2">
    <source>
        <dbReference type="Proteomes" id="UP000191931"/>
    </source>
</evidence>
<protein>
    <submittedName>
        <fullName evidence="1">Uncharacterized protein</fullName>
    </submittedName>
</protein>
<organism evidence="1 2">
    <name type="scientific">Desulfamplus magnetovallimortis</name>
    <dbReference type="NCBI Taxonomy" id="1246637"/>
    <lineage>
        <taxon>Bacteria</taxon>
        <taxon>Pseudomonadati</taxon>
        <taxon>Thermodesulfobacteriota</taxon>
        <taxon>Desulfobacteria</taxon>
        <taxon>Desulfobacterales</taxon>
        <taxon>Desulfobacteraceae</taxon>
        <taxon>Desulfamplus</taxon>
    </lineage>
</organism>
<dbReference type="STRING" id="1246637.MTBBW1_750036"/>
<sequence>MIIVGHESLAMKKGILHLTPKVLYTFCVRFPQFRVFYPESVNWEMKDAKKTSES</sequence>